<dbReference type="SUPFAM" id="SSF88874">
    <property type="entry name" value="Receptor-binding domain of short tail fibre protein gp12"/>
    <property type="match status" value="1"/>
</dbReference>
<dbReference type="EMBL" id="QJVJ01000002">
    <property type="protein sequence ID" value="PYI56516.1"/>
    <property type="molecule type" value="Genomic_DNA"/>
</dbReference>
<accession>A0A2V5L1D0</accession>
<protein>
    <submittedName>
        <fullName evidence="2">Phage tail protein</fullName>
    </submittedName>
</protein>
<sequence length="171" mass="18254">MDPYIGEIRLFAGKYAPAGWYFCNGQTLQVVAHQTLFTVIGNMYGGDGKTTFALPDMRGMAPIHQGNGAGLTPRPFLSTGGTNQVTLTERQMPFHDHAVNCQTTANENNPNGAIWANEPRGARPVYSQTANTPMSAQAIGTAGGGKPHNNMQPYAALNFIIAAEGVYPSKP</sequence>
<dbReference type="Gene3D" id="3.90.1340.10">
    <property type="entry name" value="Phage tail collar domain"/>
    <property type="match status" value="1"/>
</dbReference>
<dbReference type="OrthoDB" id="9810174at2"/>
<dbReference type="RefSeq" id="WP_110839043.1">
    <property type="nucleotide sequence ID" value="NZ_QJVJ01000002.1"/>
</dbReference>
<dbReference type="AlphaFoldDB" id="A0A2V5L1D0"/>
<reference evidence="2 3" key="1">
    <citation type="submission" date="2018-05" db="EMBL/GenBank/DDBJ databases">
        <title>Paenibacillus flagellatus sp. nov., isolated from selenium mineral soil.</title>
        <authorList>
            <person name="Dai X."/>
        </authorList>
    </citation>
    <scope>NUCLEOTIDE SEQUENCE [LARGE SCALE GENOMIC DNA]</scope>
    <source>
        <strain evidence="2 3">DXL2</strain>
    </source>
</reference>
<dbReference type="Proteomes" id="UP000247476">
    <property type="component" value="Unassembled WGS sequence"/>
</dbReference>
<comment type="caution">
    <text evidence="2">The sequence shown here is derived from an EMBL/GenBank/DDBJ whole genome shotgun (WGS) entry which is preliminary data.</text>
</comment>
<dbReference type="InterPro" id="IPR011083">
    <property type="entry name" value="Phage_tail_collar_dom"/>
</dbReference>
<name>A0A2V5L1D0_9BACL</name>
<evidence type="ECO:0000259" key="1">
    <source>
        <dbReference type="Pfam" id="PF07484"/>
    </source>
</evidence>
<dbReference type="InterPro" id="IPR037053">
    <property type="entry name" value="Phage_tail_collar_dom_sf"/>
</dbReference>
<keyword evidence="3" id="KW-1185">Reference proteome</keyword>
<proteinExistence type="predicted"/>
<gene>
    <name evidence="2" type="ORF">DLM86_05970</name>
</gene>
<evidence type="ECO:0000313" key="2">
    <source>
        <dbReference type="EMBL" id="PYI56516.1"/>
    </source>
</evidence>
<organism evidence="2 3">
    <name type="scientific">Paenibacillus flagellatus</name>
    <dbReference type="NCBI Taxonomy" id="2211139"/>
    <lineage>
        <taxon>Bacteria</taxon>
        <taxon>Bacillati</taxon>
        <taxon>Bacillota</taxon>
        <taxon>Bacilli</taxon>
        <taxon>Bacillales</taxon>
        <taxon>Paenibacillaceae</taxon>
        <taxon>Paenibacillus</taxon>
    </lineage>
</organism>
<dbReference type="Pfam" id="PF07484">
    <property type="entry name" value="Collar"/>
    <property type="match status" value="1"/>
</dbReference>
<feature type="domain" description="Phage tail collar" evidence="1">
    <location>
        <begin position="6"/>
        <end position="62"/>
    </location>
</feature>
<evidence type="ECO:0000313" key="3">
    <source>
        <dbReference type="Proteomes" id="UP000247476"/>
    </source>
</evidence>